<keyword evidence="15" id="KW-1185">Reference proteome</keyword>
<dbReference type="InterPro" id="IPR000209">
    <property type="entry name" value="Peptidase_S8/S53_dom"/>
</dbReference>
<dbReference type="Pfam" id="PF00082">
    <property type="entry name" value="Peptidase_S8"/>
    <property type="match status" value="1"/>
</dbReference>
<dbReference type="Gene3D" id="2.60.120.260">
    <property type="entry name" value="Galactose-binding domain-like"/>
    <property type="match status" value="1"/>
</dbReference>
<evidence type="ECO:0000256" key="12">
    <source>
        <dbReference type="SAM" id="Phobius"/>
    </source>
</evidence>
<evidence type="ECO:0000256" key="7">
    <source>
        <dbReference type="ARBA" id="ARBA00022837"/>
    </source>
</evidence>
<evidence type="ECO:0000256" key="1">
    <source>
        <dbReference type="ARBA" id="ARBA00005325"/>
    </source>
</evidence>
<keyword evidence="3" id="KW-0165">Cleavage on pair of basic residues</keyword>
<evidence type="ECO:0000256" key="3">
    <source>
        <dbReference type="ARBA" id="ARBA00022685"/>
    </source>
</evidence>
<dbReference type="InterPro" id="IPR008979">
    <property type="entry name" value="Galactose-bd-like_sf"/>
</dbReference>
<name>A0A1X7UJS6_AMPQE</name>
<evidence type="ECO:0000256" key="5">
    <source>
        <dbReference type="ARBA" id="ARBA00022801"/>
    </source>
</evidence>
<comment type="similarity">
    <text evidence="1">Belongs to the peptidase S8 family. Furin subfamily.</text>
</comment>
<dbReference type="Gene3D" id="3.40.50.200">
    <property type="entry name" value="Peptidase S8/S53 domain"/>
    <property type="match status" value="1"/>
</dbReference>
<evidence type="ECO:0000259" key="13">
    <source>
        <dbReference type="PROSITE" id="PS51829"/>
    </source>
</evidence>
<evidence type="ECO:0000256" key="8">
    <source>
        <dbReference type="ARBA" id="ARBA00023145"/>
    </source>
</evidence>
<dbReference type="SUPFAM" id="SSF54897">
    <property type="entry name" value="Protease propeptides/inhibitors"/>
    <property type="match status" value="1"/>
</dbReference>
<accession>A0A1X7UJS6</accession>
<keyword evidence="12" id="KW-0472">Membrane</keyword>
<feature type="active site" description="Charge relay system" evidence="10 11">
    <location>
        <position position="148"/>
    </location>
</feature>
<dbReference type="InterPro" id="IPR015500">
    <property type="entry name" value="Peptidase_S8_subtilisin-rel"/>
</dbReference>
<feature type="domain" description="P/Homo B" evidence="13">
    <location>
        <begin position="439"/>
        <end position="600"/>
    </location>
</feature>
<dbReference type="GO" id="GO:0004252">
    <property type="term" value="F:serine-type endopeptidase activity"/>
    <property type="evidence" value="ECO:0007669"/>
    <property type="project" value="UniProtKB-UniRule"/>
</dbReference>
<dbReference type="InterPro" id="IPR002884">
    <property type="entry name" value="P_dom"/>
</dbReference>
<keyword evidence="12" id="KW-0812">Transmembrane</keyword>
<dbReference type="InterPro" id="IPR036852">
    <property type="entry name" value="Peptidase_S8/S53_dom_sf"/>
</dbReference>
<evidence type="ECO:0000256" key="10">
    <source>
        <dbReference type="PIRSR" id="PIRSR615500-1"/>
    </source>
</evidence>
<dbReference type="InterPro" id="IPR034182">
    <property type="entry name" value="Kexin/furin"/>
</dbReference>
<keyword evidence="7" id="KW-0106">Calcium</keyword>
<dbReference type="EnsemblMetazoa" id="XM_019998134.1">
    <property type="protein sequence ID" value="XP_019853693.1"/>
    <property type="gene ID" value="LOC100640926"/>
</dbReference>
<dbReference type="GO" id="GO:0000139">
    <property type="term" value="C:Golgi membrane"/>
    <property type="evidence" value="ECO:0007669"/>
    <property type="project" value="TreeGrafter"/>
</dbReference>
<keyword evidence="12" id="KW-1133">Transmembrane helix</keyword>
<evidence type="ECO:0000256" key="9">
    <source>
        <dbReference type="ARBA" id="ARBA00023180"/>
    </source>
</evidence>
<evidence type="ECO:0000256" key="2">
    <source>
        <dbReference type="ARBA" id="ARBA00022670"/>
    </source>
</evidence>
<dbReference type="InterPro" id="IPR023828">
    <property type="entry name" value="Peptidase_S8_Ser-AS"/>
</dbReference>
<dbReference type="GO" id="GO:0005802">
    <property type="term" value="C:trans-Golgi network"/>
    <property type="evidence" value="ECO:0007669"/>
    <property type="project" value="TreeGrafter"/>
</dbReference>
<dbReference type="KEGG" id="aqu:100640926"/>
<keyword evidence="4" id="KW-0732">Signal</keyword>
<dbReference type="Proteomes" id="UP000007879">
    <property type="component" value="Unassembled WGS sequence"/>
</dbReference>
<dbReference type="PROSITE" id="PS00138">
    <property type="entry name" value="SUBTILASE_SER"/>
    <property type="match status" value="1"/>
</dbReference>
<evidence type="ECO:0000256" key="11">
    <source>
        <dbReference type="PROSITE-ProRule" id="PRU01240"/>
    </source>
</evidence>
<sequence>MVIMKQEEQLLICFSLLITLSYGGYVPQWVVSIRSEYDANVVATENGLINKGKIGGFQDMYLYCYYAGEFDVEYYKITESLKNHSKVDYVEQEKTLQHVLKDFSFPDDPYWEYQWPLYDKPDPGSDINVVPAWIEGVSGENTYALIIDNGIQLNHPDLQDNIDTSLCYSTITGSNDILPTRRLSDPEYPYGHGTECAGVIAMIHDNDICGAGVAYHATIGGFQMDFDRKTPSDEANAFNFKSQIIQVSSNSWGPLDNGYTVEKPGYVSNEALIEGVTSGRNGLGTIYVFSAGNGGNKADSCAADGYASSIYTIAIGSLNQDGNSPTYEEACSAKMAVAYSNSRPGNQVVSTWPESECVRNFTGTSAATPLVSGVILLALEVNPKLSWRDIQYLIAYTSNSNIDGSFQDNGGGLRYDDSNYNGFGVINAISLVTRARYWTPVGPVIRNEYTVVNRPITVNGSNEFEKSITVEQIGYLEHVVLQTTFNIILDSTSTRCLDASDYDESMVCTEENSSACRGACRGAVSITLCSPSGFCSTLLPERCNDFISCEGYTDWPFMSVAFWGAKSTGTWVVTMAYNDEIPGGAQLTSMVLMLYTVQNRPEDVVDQCNEACDTLTGCSYGNGTRYCDTCGAGYYRNVTSQECVRSCSTGACVIEDTCVFYNGTCPATGSPTRDDLSERDITFIIVGGGTSAFLFVLAALFAVCCCCSRRNRHSMSMNKDMINLERNDSIQVPLVKN</sequence>
<reference evidence="15" key="1">
    <citation type="journal article" date="2010" name="Nature">
        <title>The Amphimedon queenslandica genome and the evolution of animal complexity.</title>
        <authorList>
            <person name="Srivastava M."/>
            <person name="Simakov O."/>
            <person name="Chapman J."/>
            <person name="Fahey B."/>
            <person name="Gauthier M.E."/>
            <person name="Mitros T."/>
            <person name="Richards G.S."/>
            <person name="Conaco C."/>
            <person name="Dacre M."/>
            <person name="Hellsten U."/>
            <person name="Larroux C."/>
            <person name="Putnam N.H."/>
            <person name="Stanke M."/>
            <person name="Adamska M."/>
            <person name="Darling A."/>
            <person name="Degnan S.M."/>
            <person name="Oakley T.H."/>
            <person name="Plachetzki D.C."/>
            <person name="Zhai Y."/>
            <person name="Adamski M."/>
            <person name="Calcino A."/>
            <person name="Cummins S.F."/>
            <person name="Goodstein D.M."/>
            <person name="Harris C."/>
            <person name="Jackson D.J."/>
            <person name="Leys S.P."/>
            <person name="Shu S."/>
            <person name="Woodcroft B.J."/>
            <person name="Vervoort M."/>
            <person name="Kosik K.S."/>
            <person name="Manning G."/>
            <person name="Degnan B.M."/>
            <person name="Rokhsar D.S."/>
        </authorList>
    </citation>
    <scope>NUCLEOTIDE SEQUENCE [LARGE SCALE GENOMIC DNA]</scope>
</reference>
<dbReference type="SUPFAM" id="SSF52743">
    <property type="entry name" value="Subtilisin-like"/>
    <property type="match status" value="1"/>
</dbReference>
<dbReference type="EnsemblMetazoa" id="Aqu2.1.28225_001">
    <property type="protein sequence ID" value="Aqu2.1.28225_001"/>
    <property type="gene ID" value="Aqu2.1.28225"/>
</dbReference>
<evidence type="ECO:0000313" key="14">
    <source>
        <dbReference type="EnsemblMetazoa" id="Aqu2.1.28225_001"/>
    </source>
</evidence>
<feature type="active site" description="Charge relay system" evidence="10 11">
    <location>
        <position position="365"/>
    </location>
</feature>
<dbReference type="InParanoid" id="A0A1X7UJS6"/>
<dbReference type="eggNOG" id="KOG3525">
    <property type="taxonomic scope" value="Eukaryota"/>
</dbReference>
<dbReference type="Pfam" id="PF16470">
    <property type="entry name" value="S8_pro-domain"/>
    <property type="match status" value="1"/>
</dbReference>
<keyword evidence="9" id="KW-0325">Glycoprotein</keyword>
<dbReference type="PROSITE" id="PS51892">
    <property type="entry name" value="SUBTILASE"/>
    <property type="match status" value="1"/>
</dbReference>
<dbReference type="AlphaFoldDB" id="A0A1X7UJS6"/>
<gene>
    <name evidence="14" type="primary">100640926</name>
</gene>
<dbReference type="PROSITE" id="PS00137">
    <property type="entry name" value="SUBTILASE_HIS"/>
    <property type="match status" value="1"/>
</dbReference>
<organism evidence="14">
    <name type="scientific">Amphimedon queenslandica</name>
    <name type="common">Sponge</name>
    <dbReference type="NCBI Taxonomy" id="400682"/>
    <lineage>
        <taxon>Eukaryota</taxon>
        <taxon>Metazoa</taxon>
        <taxon>Porifera</taxon>
        <taxon>Demospongiae</taxon>
        <taxon>Heteroscleromorpha</taxon>
        <taxon>Haplosclerida</taxon>
        <taxon>Niphatidae</taxon>
        <taxon>Amphimedon</taxon>
    </lineage>
</organism>
<protein>
    <recommendedName>
        <fullName evidence="13">P/Homo B domain-containing protein</fullName>
    </recommendedName>
</protein>
<dbReference type="Pfam" id="PF01483">
    <property type="entry name" value="P_proprotein"/>
    <property type="match status" value="1"/>
</dbReference>
<dbReference type="OrthoDB" id="300641at2759"/>
<feature type="transmembrane region" description="Helical" evidence="12">
    <location>
        <begin position="681"/>
        <end position="707"/>
    </location>
</feature>
<evidence type="ECO:0000256" key="6">
    <source>
        <dbReference type="ARBA" id="ARBA00022825"/>
    </source>
</evidence>
<dbReference type="InterPro" id="IPR022398">
    <property type="entry name" value="Peptidase_S8_His-AS"/>
</dbReference>
<dbReference type="GO" id="GO:0016485">
    <property type="term" value="P:protein processing"/>
    <property type="evidence" value="ECO:0007669"/>
    <property type="project" value="TreeGrafter"/>
</dbReference>
<dbReference type="PRINTS" id="PR00723">
    <property type="entry name" value="SUBTILISIN"/>
</dbReference>
<proteinExistence type="inferred from homology"/>
<dbReference type="PANTHER" id="PTHR42884">
    <property type="entry name" value="PROPROTEIN CONVERTASE SUBTILISIN/KEXIN-RELATED"/>
    <property type="match status" value="1"/>
</dbReference>
<dbReference type="PANTHER" id="PTHR42884:SF14">
    <property type="entry name" value="NEUROENDOCRINE CONVERTASE 1"/>
    <property type="match status" value="1"/>
</dbReference>
<dbReference type="CDD" id="cd04059">
    <property type="entry name" value="Peptidases_S8_Protein_convertases_Kexins_Furin-like"/>
    <property type="match status" value="1"/>
</dbReference>
<dbReference type="Gene3D" id="3.30.70.850">
    <property type="entry name" value="Peptidase S8, pro-domain"/>
    <property type="match status" value="1"/>
</dbReference>
<dbReference type="InterPro" id="IPR032815">
    <property type="entry name" value="S8_pro-domain"/>
</dbReference>
<dbReference type="PROSITE" id="PS51829">
    <property type="entry name" value="P_HOMO_B"/>
    <property type="match status" value="1"/>
</dbReference>
<feature type="active site" description="Charge relay system" evidence="10 11">
    <location>
        <position position="192"/>
    </location>
</feature>
<evidence type="ECO:0000256" key="4">
    <source>
        <dbReference type="ARBA" id="ARBA00022729"/>
    </source>
</evidence>
<evidence type="ECO:0000313" key="15">
    <source>
        <dbReference type="Proteomes" id="UP000007879"/>
    </source>
</evidence>
<dbReference type="InterPro" id="IPR038466">
    <property type="entry name" value="S8_pro-domain_sf"/>
</dbReference>
<keyword evidence="6 11" id="KW-0720">Serine protease</keyword>
<keyword evidence="5 11" id="KW-0378">Hydrolase</keyword>
<keyword evidence="2 11" id="KW-0645">Protease</keyword>
<dbReference type="SUPFAM" id="SSF49785">
    <property type="entry name" value="Galactose-binding domain-like"/>
    <property type="match status" value="1"/>
</dbReference>
<keyword evidence="8" id="KW-0865">Zymogen</keyword>
<reference evidence="14" key="2">
    <citation type="submission" date="2017-05" db="UniProtKB">
        <authorList>
            <consortium name="EnsemblMetazoa"/>
        </authorList>
    </citation>
    <scope>IDENTIFICATION</scope>
</reference>